<protein>
    <recommendedName>
        <fullName evidence="1">DUF4240 domain-containing protein</fullName>
    </recommendedName>
</protein>
<dbReference type="STRING" id="1179773.BN6_49100"/>
<name>K0JWH6_SACES</name>
<evidence type="ECO:0000313" key="2">
    <source>
        <dbReference type="EMBL" id="CCH32180.1"/>
    </source>
</evidence>
<dbReference type="KEGG" id="sesp:BN6_49100"/>
<dbReference type="HOGENOM" id="CLU_085061_2_2_11"/>
<evidence type="ECO:0000259" key="1">
    <source>
        <dbReference type="Pfam" id="PF14024"/>
    </source>
</evidence>
<gene>
    <name evidence="2" type="ordered locus">BN6_49100</name>
</gene>
<feature type="domain" description="DUF4240" evidence="1">
    <location>
        <begin position="101"/>
        <end position="234"/>
    </location>
</feature>
<dbReference type="InterPro" id="IPR025334">
    <property type="entry name" value="DUF4240"/>
</dbReference>
<sequence>MVFGVGVPAQLGVVTPRRHERLAVRPHRPTAGGERHQPVRVNTGFSGCAVPPPCLADTDDERLRRQRSAWELRAGIVRWGRCRSIAAGPDRRMSVVDDGTLWDIIEQARAAVGDRADDRDGADDPLPGALVDVLAALEPARIAAFAARHYSLKDTAYRYPLWNAAYLIEGGCSDDGFMDFRDGLVLLGRETFTRAVADPDSLADLPVVVRMAGGASGWIGYESVGYLAKSAYERAAGETGTFDDLVDRHLVGRVPPQDPAGENWDAEDEAENARRLPRLAALFQG</sequence>
<keyword evidence="3" id="KW-1185">Reference proteome</keyword>
<accession>K0JWH6</accession>
<evidence type="ECO:0000313" key="3">
    <source>
        <dbReference type="Proteomes" id="UP000006281"/>
    </source>
</evidence>
<dbReference type="AlphaFoldDB" id="K0JWH6"/>
<dbReference type="EMBL" id="HE804045">
    <property type="protein sequence ID" value="CCH32180.1"/>
    <property type="molecule type" value="Genomic_DNA"/>
</dbReference>
<reference evidence="2 3" key="1">
    <citation type="journal article" date="2012" name="BMC Genomics">
        <title>Complete genome sequence of Saccharothrix espanaensis DSM 44229T and comparison to the other completely sequenced Pseudonocardiaceae.</title>
        <authorList>
            <person name="Strobel T."/>
            <person name="Al-Dilaimi A."/>
            <person name="Blom J."/>
            <person name="Gessner A."/>
            <person name="Kalinowski J."/>
            <person name="Luzhetska M."/>
            <person name="Puhler A."/>
            <person name="Szczepanowski R."/>
            <person name="Bechthold A."/>
            <person name="Ruckert C."/>
        </authorList>
    </citation>
    <scope>NUCLEOTIDE SEQUENCE [LARGE SCALE GENOMIC DNA]</scope>
    <source>
        <strain evidence="3">ATCC 51144 / DSM 44229 / JCM 9112 / NBRC 15066 / NRRL 15764</strain>
    </source>
</reference>
<dbReference type="Proteomes" id="UP000006281">
    <property type="component" value="Chromosome"/>
</dbReference>
<organism evidence="2 3">
    <name type="scientific">Saccharothrix espanaensis (strain ATCC 51144 / DSM 44229 / JCM 9112 / NBRC 15066 / NRRL 15764)</name>
    <dbReference type="NCBI Taxonomy" id="1179773"/>
    <lineage>
        <taxon>Bacteria</taxon>
        <taxon>Bacillati</taxon>
        <taxon>Actinomycetota</taxon>
        <taxon>Actinomycetes</taxon>
        <taxon>Pseudonocardiales</taxon>
        <taxon>Pseudonocardiaceae</taxon>
        <taxon>Saccharothrix</taxon>
    </lineage>
</organism>
<dbReference type="PATRIC" id="fig|1179773.3.peg.4925"/>
<dbReference type="Pfam" id="PF14024">
    <property type="entry name" value="DUF4240"/>
    <property type="match status" value="1"/>
</dbReference>
<proteinExistence type="predicted"/>
<dbReference type="eggNOG" id="COG3831">
    <property type="taxonomic scope" value="Bacteria"/>
</dbReference>